<evidence type="ECO:0000313" key="1">
    <source>
        <dbReference type="EMBL" id="JAC66862.1"/>
    </source>
</evidence>
<protein>
    <submittedName>
        <fullName evidence="1">Uncharacterized protein</fullName>
    </submittedName>
</protein>
<proteinExistence type="predicted"/>
<accession>A0A061R1Q7</accession>
<gene>
    <name evidence="1" type="ORF">TSPGSL018_12611</name>
</gene>
<feature type="non-terminal residue" evidence="1">
    <location>
        <position position="1"/>
    </location>
</feature>
<organism evidence="1">
    <name type="scientific">Tetraselmis sp. GSL018</name>
    <dbReference type="NCBI Taxonomy" id="582737"/>
    <lineage>
        <taxon>Eukaryota</taxon>
        <taxon>Viridiplantae</taxon>
        <taxon>Chlorophyta</taxon>
        <taxon>core chlorophytes</taxon>
        <taxon>Chlorodendrophyceae</taxon>
        <taxon>Chlorodendrales</taxon>
        <taxon>Chlorodendraceae</taxon>
        <taxon>Tetraselmis</taxon>
    </lineage>
</organism>
<sequence length="57" mass="6556">KLNIGSCNVWVYPVEIGALKLVKRWARQVEVPADRKLSRLIKQPLNMAGYETEFVLN</sequence>
<dbReference type="AlphaFoldDB" id="A0A061R1Q7"/>
<name>A0A061R1Q7_9CHLO</name>
<reference evidence="1" key="1">
    <citation type="submission" date="2014-05" db="EMBL/GenBank/DDBJ databases">
        <title>The transcriptome of the halophilic microalga Tetraselmis sp. GSL018 isolated from the Great Salt Lake, Utah.</title>
        <authorList>
            <person name="Jinkerson R.E."/>
            <person name="D'Adamo S."/>
            <person name="Posewitz M.C."/>
        </authorList>
    </citation>
    <scope>NUCLEOTIDE SEQUENCE</scope>
    <source>
        <strain evidence="1">GSL018</strain>
    </source>
</reference>
<dbReference type="EMBL" id="GBEZ01019732">
    <property type="protein sequence ID" value="JAC66862.1"/>
    <property type="molecule type" value="Transcribed_RNA"/>
</dbReference>